<dbReference type="Gene3D" id="3.20.20.70">
    <property type="entry name" value="Aldolase class I"/>
    <property type="match status" value="1"/>
</dbReference>
<keyword evidence="3" id="KW-0288">FMN</keyword>
<comment type="cofactor">
    <cofactor evidence="1">
        <name>FMN</name>
        <dbReference type="ChEBI" id="CHEBI:58210"/>
    </cofactor>
</comment>
<proteinExistence type="predicted"/>
<keyword evidence="4" id="KW-0521">NADP</keyword>
<keyword evidence="2" id="KW-0285">Flavoprotein</keyword>
<evidence type="ECO:0000256" key="3">
    <source>
        <dbReference type="ARBA" id="ARBA00022643"/>
    </source>
</evidence>
<evidence type="ECO:0000256" key="5">
    <source>
        <dbReference type="ARBA" id="ARBA00023002"/>
    </source>
</evidence>
<evidence type="ECO:0000256" key="1">
    <source>
        <dbReference type="ARBA" id="ARBA00001917"/>
    </source>
</evidence>
<dbReference type="CDD" id="cd02932">
    <property type="entry name" value="OYE_YqiM_FMN"/>
    <property type="match status" value="1"/>
</dbReference>
<dbReference type="GO" id="GO:0050661">
    <property type="term" value="F:NADP binding"/>
    <property type="evidence" value="ECO:0007669"/>
    <property type="project" value="InterPro"/>
</dbReference>
<protein>
    <submittedName>
        <fullName evidence="7">NADH:flavin oxidoreductase/NADH oxidase</fullName>
    </submittedName>
</protein>
<keyword evidence="5" id="KW-0560">Oxidoreductase</keyword>
<reference evidence="7" key="1">
    <citation type="submission" date="2024-05" db="EMBL/GenBank/DDBJ databases">
        <title>Herbiconiux sp. A18JL235.</title>
        <authorList>
            <person name="Zhang G."/>
        </authorList>
    </citation>
    <scope>NUCLEOTIDE SEQUENCE</scope>
    <source>
        <strain evidence="7">A18JL235</strain>
    </source>
</reference>
<dbReference type="PANTHER" id="PTHR43303:SF4">
    <property type="entry name" value="NADPH DEHYDROGENASE C23G7.10C-RELATED"/>
    <property type="match status" value="1"/>
</dbReference>
<evidence type="ECO:0000259" key="6">
    <source>
        <dbReference type="Pfam" id="PF00724"/>
    </source>
</evidence>
<gene>
    <name evidence="7" type="ORF">ABFY20_08440</name>
</gene>
<dbReference type="InterPro" id="IPR044152">
    <property type="entry name" value="YqjM-like"/>
</dbReference>
<feature type="domain" description="NADH:flavin oxidoreductase/NADH oxidase N-terminal" evidence="6">
    <location>
        <begin position="6"/>
        <end position="345"/>
    </location>
</feature>
<dbReference type="PANTHER" id="PTHR43303">
    <property type="entry name" value="NADPH DEHYDROGENASE C23G7.10C-RELATED"/>
    <property type="match status" value="1"/>
</dbReference>
<accession>A0AB39BLS6</accession>
<evidence type="ECO:0000256" key="2">
    <source>
        <dbReference type="ARBA" id="ARBA00022630"/>
    </source>
</evidence>
<dbReference type="SUPFAM" id="SSF51395">
    <property type="entry name" value="FMN-linked oxidoreductases"/>
    <property type="match status" value="1"/>
</dbReference>
<dbReference type="InterPro" id="IPR001155">
    <property type="entry name" value="OxRdtase_FMN_N"/>
</dbReference>
<sequence>MTASALFTPLTVRATTMRNRLWVAPMCQYSAEERDGLTTDWHLVHLGSFAVGGAGLVMTEATAVSPEGRISPEDLGIWTDEQRDRFARITAFIRAQGAVAGIQLAHAGRKASTWRTWAEQQGSVPLEEGGWETVGPSAVAFDGYRAPRALTVPEIAGVVDDFVAAARRALDAGFEVLELHAAHGYLVHQFLSPLSNLRDDEYGGPLENRARLLLEVVAAVRAEAGEGVPLFVRFSATDWAETGGWTEEDTAVVAGWAAEAGADVMDISSGGNLAGARIPVGPLYQVPFAGYVKERVPEPVRVSAVGLITTPQEAADVVDSGRADAVMLGREMLRDPHFPLRAATALGTTIPWPVQYERARPRP</sequence>
<organism evidence="7">
    <name type="scientific">Herbiconiux sp. A18JL235</name>
    <dbReference type="NCBI Taxonomy" id="3152363"/>
    <lineage>
        <taxon>Bacteria</taxon>
        <taxon>Bacillati</taxon>
        <taxon>Actinomycetota</taxon>
        <taxon>Actinomycetes</taxon>
        <taxon>Micrococcales</taxon>
        <taxon>Microbacteriaceae</taxon>
        <taxon>Herbiconiux</taxon>
    </lineage>
</organism>
<dbReference type="AlphaFoldDB" id="A0AB39BLS6"/>
<dbReference type="RefSeq" id="WP_368499487.1">
    <property type="nucleotide sequence ID" value="NZ_CP162511.1"/>
</dbReference>
<dbReference type="EMBL" id="CP162511">
    <property type="protein sequence ID" value="XDI07113.1"/>
    <property type="molecule type" value="Genomic_DNA"/>
</dbReference>
<evidence type="ECO:0000313" key="7">
    <source>
        <dbReference type="EMBL" id="XDI07113.1"/>
    </source>
</evidence>
<name>A0AB39BLS6_9MICO</name>
<dbReference type="GO" id="GO:0010181">
    <property type="term" value="F:FMN binding"/>
    <property type="evidence" value="ECO:0007669"/>
    <property type="project" value="InterPro"/>
</dbReference>
<dbReference type="Pfam" id="PF00724">
    <property type="entry name" value="Oxidored_FMN"/>
    <property type="match status" value="1"/>
</dbReference>
<evidence type="ECO:0000256" key="4">
    <source>
        <dbReference type="ARBA" id="ARBA00022857"/>
    </source>
</evidence>
<dbReference type="GO" id="GO:0003959">
    <property type="term" value="F:NADPH dehydrogenase activity"/>
    <property type="evidence" value="ECO:0007669"/>
    <property type="project" value="InterPro"/>
</dbReference>
<dbReference type="InterPro" id="IPR013785">
    <property type="entry name" value="Aldolase_TIM"/>
</dbReference>